<evidence type="ECO:0000256" key="1">
    <source>
        <dbReference type="ARBA" id="ARBA00012417"/>
    </source>
</evidence>
<dbReference type="InterPro" id="IPR048466">
    <property type="entry name" value="DNA_pol3_delta-like_C"/>
</dbReference>
<dbReference type="GO" id="GO:0003677">
    <property type="term" value="F:DNA binding"/>
    <property type="evidence" value="ECO:0007669"/>
    <property type="project" value="InterPro"/>
</dbReference>
<dbReference type="Gene3D" id="1.10.8.60">
    <property type="match status" value="1"/>
</dbReference>
<dbReference type="InterPro" id="IPR005790">
    <property type="entry name" value="DNA_polIII_delta"/>
</dbReference>
<dbReference type="Pfam" id="PF06144">
    <property type="entry name" value="DNA_pol3_delta"/>
    <property type="match status" value="1"/>
</dbReference>
<dbReference type="AlphaFoldDB" id="A0A9D2NCH5"/>
<comment type="catalytic activity">
    <reaction evidence="8">
        <text>DNA(n) + a 2'-deoxyribonucleoside 5'-triphosphate = DNA(n+1) + diphosphate</text>
        <dbReference type="Rhea" id="RHEA:22508"/>
        <dbReference type="Rhea" id="RHEA-COMP:17339"/>
        <dbReference type="Rhea" id="RHEA-COMP:17340"/>
        <dbReference type="ChEBI" id="CHEBI:33019"/>
        <dbReference type="ChEBI" id="CHEBI:61560"/>
        <dbReference type="ChEBI" id="CHEBI:173112"/>
        <dbReference type="EC" id="2.7.7.7"/>
    </reaction>
</comment>
<keyword evidence="5" id="KW-0235">DNA replication</keyword>
<dbReference type="NCBIfam" id="TIGR01128">
    <property type="entry name" value="holA"/>
    <property type="match status" value="1"/>
</dbReference>
<keyword evidence="3 11" id="KW-0808">Transferase</keyword>
<dbReference type="SUPFAM" id="SSF52540">
    <property type="entry name" value="P-loop containing nucleoside triphosphate hydrolases"/>
    <property type="match status" value="1"/>
</dbReference>
<dbReference type="Proteomes" id="UP000823849">
    <property type="component" value="Unassembled WGS sequence"/>
</dbReference>
<evidence type="ECO:0000313" key="12">
    <source>
        <dbReference type="Proteomes" id="UP000823849"/>
    </source>
</evidence>
<dbReference type="Gene3D" id="1.20.272.10">
    <property type="match status" value="1"/>
</dbReference>
<dbReference type="EMBL" id="DWWU01000034">
    <property type="protein sequence ID" value="HJC15757.1"/>
    <property type="molecule type" value="Genomic_DNA"/>
</dbReference>
<gene>
    <name evidence="11" type="primary">holA</name>
    <name evidence="11" type="ORF">H9705_08030</name>
</gene>
<dbReference type="GO" id="GO:0003887">
    <property type="term" value="F:DNA-directed DNA polymerase activity"/>
    <property type="evidence" value="ECO:0007669"/>
    <property type="project" value="UniProtKB-KW"/>
</dbReference>
<feature type="domain" description="DNA polymerase III delta N-terminal" evidence="9">
    <location>
        <begin position="17"/>
        <end position="129"/>
    </location>
</feature>
<evidence type="ECO:0000256" key="2">
    <source>
        <dbReference type="ARBA" id="ARBA00017703"/>
    </source>
</evidence>
<proteinExistence type="inferred from homology"/>
<comment type="similarity">
    <text evidence="7">Belongs to the DNA polymerase HolA subunit family.</text>
</comment>
<keyword evidence="6" id="KW-0239">DNA-directed DNA polymerase</keyword>
<evidence type="ECO:0000256" key="8">
    <source>
        <dbReference type="ARBA" id="ARBA00049244"/>
    </source>
</evidence>
<evidence type="ECO:0000259" key="10">
    <source>
        <dbReference type="Pfam" id="PF21694"/>
    </source>
</evidence>
<name>A0A9D2NCH5_9FIRM</name>
<dbReference type="PANTHER" id="PTHR34388">
    <property type="entry name" value="DNA POLYMERASE III SUBUNIT DELTA"/>
    <property type="match status" value="1"/>
</dbReference>
<keyword evidence="4 11" id="KW-0548">Nucleotidyltransferase</keyword>
<sequence length="330" mass="38521">MKSILEDIKNQDYKKVYLLYGDEAYLKQQYKHRLLQALVSEEDTMNFSRFEGKGINVREVIDLAETMPFFSDRRVILMENTGFFKTKSEELAEYMSTLPDYICFLFVEDEIDKRNRMYKAVQKYGRAVEFSTQDEKTLMTWVLSILKKENKKITRPDMELFLGKTGTDMGNIEKELDKLLAYTMGREVITSSDIEAVCTTQITNRIFDMIRAVTEKRQRRALDLYYDLLALKEPPMRILFLLARQFNLLLQVKELAAEGCDQSTIAKRTGLQSFVVRNYLPMARKYERDALKKAVEDCVDTEEAVKTGRLTDVMSVELLIIRYSCNRSDS</sequence>
<dbReference type="EC" id="2.7.7.7" evidence="1"/>
<evidence type="ECO:0000256" key="7">
    <source>
        <dbReference type="ARBA" id="ARBA00034754"/>
    </source>
</evidence>
<evidence type="ECO:0000256" key="6">
    <source>
        <dbReference type="ARBA" id="ARBA00022932"/>
    </source>
</evidence>
<accession>A0A9D2NCH5</accession>
<comment type="caution">
    <text evidence="11">The sequence shown here is derived from an EMBL/GenBank/DDBJ whole genome shotgun (WGS) entry which is preliminary data.</text>
</comment>
<reference evidence="11" key="2">
    <citation type="submission" date="2021-04" db="EMBL/GenBank/DDBJ databases">
        <authorList>
            <person name="Gilroy R."/>
        </authorList>
    </citation>
    <scope>NUCLEOTIDE SEQUENCE</scope>
    <source>
        <strain evidence="11">CHK185-5351</strain>
    </source>
</reference>
<organism evidence="11 12">
    <name type="scientific">Candidatus Fusicatenibacter intestinigallinarum</name>
    <dbReference type="NCBI Taxonomy" id="2838598"/>
    <lineage>
        <taxon>Bacteria</taxon>
        <taxon>Bacillati</taxon>
        <taxon>Bacillota</taxon>
        <taxon>Clostridia</taxon>
        <taxon>Lachnospirales</taxon>
        <taxon>Lachnospiraceae</taxon>
        <taxon>Fusicatenibacter</taxon>
    </lineage>
</organism>
<dbReference type="Gene3D" id="3.40.50.300">
    <property type="entry name" value="P-loop containing nucleotide triphosphate hydrolases"/>
    <property type="match status" value="1"/>
</dbReference>
<dbReference type="InterPro" id="IPR008921">
    <property type="entry name" value="DNA_pol3_clamp-load_cplx_C"/>
</dbReference>
<dbReference type="InterPro" id="IPR027417">
    <property type="entry name" value="P-loop_NTPase"/>
</dbReference>
<protein>
    <recommendedName>
        <fullName evidence="2">DNA polymerase III subunit delta</fullName>
        <ecNumber evidence="1">2.7.7.7</ecNumber>
    </recommendedName>
</protein>
<evidence type="ECO:0000259" key="9">
    <source>
        <dbReference type="Pfam" id="PF06144"/>
    </source>
</evidence>
<feature type="domain" description="DNA polymerase III delta subunit-like C-terminal" evidence="10">
    <location>
        <begin position="204"/>
        <end position="323"/>
    </location>
</feature>
<dbReference type="Pfam" id="PF21694">
    <property type="entry name" value="DNA_pol3_delta_C"/>
    <property type="match status" value="1"/>
</dbReference>
<dbReference type="PANTHER" id="PTHR34388:SF1">
    <property type="entry name" value="DNA POLYMERASE III SUBUNIT DELTA"/>
    <property type="match status" value="1"/>
</dbReference>
<evidence type="ECO:0000313" key="11">
    <source>
        <dbReference type="EMBL" id="HJC15757.1"/>
    </source>
</evidence>
<dbReference type="InterPro" id="IPR010372">
    <property type="entry name" value="DNA_pol3_delta_N"/>
</dbReference>
<dbReference type="GO" id="GO:0006261">
    <property type="term" value="P:DNA-templated DNA replication"/>
    <property type="evidence" value="ECO:0007669"/>
    <property type="project" value="TreeGrafter"/>
</dbReference>
<evidence type="ECO:0000256" key="3">
    <source>
        <dbReference type="ARBA" id="ARBA00022679"/>
    </source>
</evidence>
<dbReference type="SUPFAM" id="SSF48019">
    <property type="entry name" value="post-AAA+ oligomerization domain-like"/>
    <property type="match status" value="1"/>
</dbReference>
<evidence type="ECO:0000256" key="4">
    <source>
        <dbReference type="ARBA" id="ARBA00022695"/>
    </source>
</evidence>
<reference evidence="11" key="1">
    <citation type="journal article" date="2021" name="PeerJ">
        <title>Extensive microbial diversity within the chicken gut microbiome revealed by metagenomics and culture.</title>
        <authorList>
            <person name="Gilroy R."/>
            <person name="Ravi A."/>
            <person name="Getino M."/>
            <person name="Pursley I."/>
            <person name="Horton D.L."/>
            <person name="Alikhan N.F."/>
            <person name="Baker D."/>
            <person name="Gharbi K."/>
            <person name="Hall N."/>
            <person name="Watson M."/>
            <person name="Adriaenssens E.M."/>
            <person name="Foster-Nyarko E."/>
            <person name="Jarju S."/>
            <person name="Secka A."/>
            <person name="Antonio M."/>
            <person name="Oren A."/>
            <person name="Chaudhuri R.R."/>
            <person name="La Ragione R."/>
            <person name="Hildebrand F."/>
            <person name="Pallen M.J."/>
        </authorList>
    </citation>
    <scope>NUCLEOTIDE SEQUENCE</scope>
    <source>
        <strain evidence="11">CHK185-5351</strain>
    </source>
</reference>
<dbReference type="GO" id="GO:0009360">
    <property type="term" value="C:DNA polymerase III complex"/>
    <property type="evidence" value="ECO:0007669"/>
    <property type="project" value="InterPro"/>
</dbReference>
<evidence type="ECO:0000256" key="5">
    <source>
        <dbReference type="ARBA" id="ARBA00022705"/>
    </source>
</evidence>